<feature type="compositionally biased region" description="Basic and acidic residues" evidence="1">
    <location>
        <begin position="43"/>
        <end position="57"/>
    </location>
</feature>
<feature type="region of interest" description="Disordered" evidence="1">
    <location>
        <begin position="1"/>
        <end position="111"/>
    </location>
</feature>
<name>A0AAV3PQG1_LITER</name>
<evidence type="ECO:0008006" key="4">
    <source>
        <dbReference type="Google" id="ProtNLM"/>
    </source>
</evidence>
<accession>A0AAV3PQG1</accession>
<evidence type="ECO:0000313" key="2">
    <source>
        <dbReference type="EMBL" id="GAA0153982.1"/>
    </source>
</evidence>
<feature type="compositionally biased region" description="Basic and acidic residues" evidence="1">
    <location>
        <begin position="245"/>
        <end position="324"/>
    </location>
</feature>
<dbReference type="EMBL" id="BAABME010002291">
    <property type="protein sequence ID" value="GAA0153982.1"/>
    <property type="molecule type" value="Genomic_DNA"/>
</dbReference>
<proteinExistence type="predicted"/>
<feature type="compositionally biased region" description="Basic and acidic residues" evidence="1">
    <location>
        <begin position="16"/>
        <end position="29"/>
    </location>
</feature>
<comment type="caution">
    <text evidence="2">The sequence shown here is derived from an EMBL/GenBank/DDBJ whole genome shotgun (WGS) entry which is preliminary data.</text>
</comment>
<sequence>MSRCFPFPPPGYVKTPRPEEDLFQEEKPREKKHKKEKKSKRKKEGDDKEERNKDRDKRKEKKEKKDKHRDKKDKEKIKGSVLDDATTAAKPGTSDRDNARTRELCSNTKNRSFSENKLTSAFQGQNGWSLTDNRLVRESDESKFVQELGRRIKDEGKAIGSRTIERPSSSDRRGYEEMQISAATGGLRSSAKNMEFERDQGVDPKKVEGKELKDGLRFNGNNTIPNLTGPVDLKVEMPPEPVQRVVERTVQEKDKCKEKSEEKRGEKRKDRDKKEKKSHGKDKGRDKIKKKDKDEEKRREETEKQRTEYQKTDPDRSKELNRNEHSSFNKNINVYSSQVDNNIVFTEEKVKKRKDVETNGFAHENEIRSNKLRTHQLMNNGKILEAGQYPGLLDNNDMCIPLQDTLGIKYPGLNGAVVPQSSCVPKQMPPSAHSIRSDQPIETLEKSQLADKVLEASRKLPQAPSVVVEASSEVPLAGKVVETSTRAPQASRVVEPVTKHHRADRISEPSRKPPHPDLKYLSEVLSVPKMEEFSEVDDQEWLFSNKNLPLEKEKPGVSVDSRQHVWSKALYVESADLYALPYVIPY</sequence>
<dbReference type="PANTHER" id="PTHR34660">
    <property type="entry name" value="MYB-LIKE PROTEIN X"/>
    <property type="match status" value="1"/>
</dbReference>
<gene>
    <name evidence="2" type="ORF">LIER_12090</name>
</gene>
<feature type="compositionally biased region" description="Basic and acidic residues" evidence="1">
    <location>
        <begin position="93"/>
        <end position="103"/>
    </location>
</feature>
<feature type="compositionally biased region" description="Basic and acidic residues" evidence="1">
    <location>
        <begin position="504"/>
        <end position="515"/>
    </location>
</feature>
<feature type="compositionally biased region" description="Pro residues" evidence="1">
    <location>
        <begin position="1"/>
        <end position="11"/>
    </location>
</feature>
<feature type="compositionally biased region" description="Basic and acidic residues" evidence="1">
    <location>
        <begin position="194"/>
        <end position="216"/>
    </location>
</feature>
<evidence type="ECO:0000313" key="3">
    <source>
        <dbReference type="Proteomes" id="UP001454036"/>
    </source>
</evidence>
<feature type="region of interest" description="Disordered" evidence="1">
    <location>
        <begin position="182"/>
        <end position="324"/>
    </location>
</feature>
<reference evidence="2 3" key="1">
    <citation type="submission" date="2024-01" db="EMBL/GenBank/DDBJ databases">
        <title>The complete chloroplast genome sequence of Lithospermum erythrorhizon: insights into the phylogenetic relationship among Boraginaceae species and the maternal lineages of purple gromwells.</title>
        <authorList>
            <person name="Okada T."/>
            <person name="Watanabe K."/>
        </authorList>
    </citation>
    <scope>NUCLEOTIDE SEQUENCE [LARGE SCALE GENOMIC DNA]</scope>
</reference>
<keyword evidence="3" id="KW-1185">Reference proteome</keyword>
<evidence type="ECO:0000256" key="1">
    <source>
        <dbReference type="SAM" id="MobiDB-lite"/>
    </source>
</evidence>
<protein>
    <recommendedName>
        <fullName evidence="4">Myb-like protein X</fullName>
    </recommendedName>
</protein>
<dbReference type="PANTHER" id="PTHR34660:SF3">
    <property type="entry name" value="RRM DOMAIN-CONTAINING PROTEIN"/>
    <property type="match status" value="1"/>
</dbReference>
<dbReference type="Proteomes" id="UP001454036">
    <property type="component" value="Unassembled WGS sequence"/>
</dbReference>
<organism evidence="2 3">
    <name type="scientific">Lithospermum erythrorhizon</name>
    <name type="common">Purple gromwell</name>
    <name type="synonym">Lithospermum officinale var. erythrorhizon</name>
    <dbReference type="NCBI Taxonomy" id="34254"/>
    <lineage>
        <taxon>Eukaryota</taxon>
        <taxon>Viridiplantae</taxon>
        <taxon>Streptophyta</taxon>
        <taxon>Embryophyta</taxon>
        <taxon>Tracheophyta</taxon>
        <taxon>Spermatophyta</taxon>
        <taxon>Magnoliopsida</taxon>
        <taxon>eudicotyledons</taxon>
        <taxon>Gunneridae</taxon>
        <taxon>Pentapetalae</taxon>
        <taxon>asterids</taxon>
        <taxon>lamiids</taxon>
        <taxon>Boraginales</taxon>
        <taxon>Boraginaceae</taxon>
        <taxon>Boraginoideae</taxon>
        <taxon>Lithospermeae</taxon>
        <taxon>Lithospermum</taxon>
    </lineage>
</organism>
<feature type="compositionally biased region" description="Basic residues" evidence="1">
    <location>
        <begin position="30"/>
        <end position="42"/>
    </location>
</feature>
<feature type="compositionally biased region" description="Basic residues" evidence="1">
    <location>
        <begin position="58"/>
        <end position="71"/>
    </location>
</feature>
<feature type="region of interest" description="Disordered" evidence="1">
    <location>
        <begin position="487"/>
        <end position="515"/>
    </location>
</feature>
<dbReference type="AlphaFoldDB" id="A0AAV3PQG1"/>